<evidence type="ECO:0000313" key="2">
    <source>
        <dbReference type="Proteomes" id="UP000000304"/>
    </source>
</evidence>
<proteinExistence type="predicted"/>
<organism evidence="1 2">
    <name type="scientific">Drosophila simulans</name>
    <name type="common">Fruit fly</name>
    <dbReference type="NCBI Taxonomy" id="7240"/>
    <lineage>
        <taxon>Eukaryota</taxon>
        <taxon>Metazoa</taxon>
        <taxon>Ecdysozoa</taxon>
        <taxon>Arthropoda</taxon>
        <taxon>Hexapoda</taxon>
        <taxon>Insecta</taxon>
        <taxon>Pterygota</taxon>
        <taxon>Neoptera</taxon>
        <taxon>Endopterygota</taxon>
        <taxon>Diptera</taxon>
        <taxon>Brachycera</taxon>
        <taxon>Muscomorpha</taxon>
        <taxon>Ephydroidea</taxon>
        <taxon>Drosophilidae</taxon>
        <taxon>Drosophila</taxon>
        <taxon>Sophophora</taxon>
    </lineage>
</organism>
<sequence>MKKGKWSKPLGICDGGGESFQAYANKTQFRKEEFRGAKEQPENMAIWSRKSFASEIEYIFSLIYPGGRCGKVELVFPFMGLDFGARLLALLVFLRCVLKVFFLRRSACVVFGGKQKLDNNNGINYKEHLKETRRRAVESGWKKEENVVRGAGNSTPLPLPLPVPLVSVFVANVVLSGCRFALPRSQPTQSGANQVLVEVVK</sequence>
<accession>B4QIL7</accession>
<dbReference type="AlphaFoldDB" id="B4QIL7"/>
<reference evidence="1 2" key="1">
    <citation type="journal article" date="2007" name="Nature">
        <title>Evolution of genes and genomes on the Drosophila phylogeny.</title>
        <authorList>
            <consortium name="Drosophila 12 Genomes Consortium"/>
            <person name="Clark A.G."/>
            <person name="Eisen M.B."/>
            <person name="Smith D.R."/>
            <person name="Bergman C.M."/>
            <person name="Oliver B."/>
            <person name="Markow T.A."/>
            <person name="Kaufman T.C."/>
            <person name="Kellis M."/>
            <person name="Gelbart W."/>
            <person name="Iyer V.N."/>
            <person name="Pollard D.A."/>
            <person name="Sackton T.B."/>
            <person name="Larracuente A.M."/>
            <person name="Singh N.D."/>
            <person name="Abad J.P."/>
            <person name="Abt D.N."/>
            <person name="Adryan B."/>
            <person name="Aguade M."/>
            <person name="Akashi H."/>
            <person name="Anderson W.W."/>
            <person name="Aquadro C.F."/>
            <person name="Ardell D.H."/>
            <person name="Arguello R."/>
            <person name="Artieri C.G."/>
            <person name="Barbash D.A."/>
            <person name="Barker D."/>
            <person name="Barsanti P."/>
            <person name="Batterham P."/>
            <person name="Batzoglou S."/>
            <person name="Begun D."/>
            <person name="Bhutkar A."/>
            <person name="Blanco E."/>
            <person name="Bosak S.A."/>
            <person name="Bradley R.K."/>
            <person name="Brand A.D."/>
            <person name="Brent M.R."/>
            <person name="Brooks A.N."/>
            <person name="Brown R.H."/>
            <person name="Butlin R.K."/>
            <person name="Caggese C."/>
            <person name="Calvi B.R."/>
            <person name="Bernardo de Carvalho A."/>
            <person name="Caspi A."/>
            <person name="Castrezana S."/>
            <person name="Celniker S.E."/>
            <person name="Chang J.L."/>
            <person name="Chapple C."/>
            <person name="Chatterji S."/>
            <person name="Chinwalla A."/>
            <person name="Civetta A."/>
            <person name="Clifton S.W."/>
            <person name="Comeron J.M."/>
            <person name="Costello J.C."/>
            <person name="Coyne J.A."/>
            <person name="Daub J."/>
            <person name="David R.G."/>
            <person name="Delcher A.L."/>
            <person name="Delehaunty K."/>
            <person name="Do C.B."/>
            <person name="Ebling H."/>
            <person name="Edwards K."/>
            <person name="Eickbush T."/>
            <person name="Evans J.D."/>
            <person name="Filipski A."/>
            <person name="Findeiss S."/>
            <person name="Freyhult E."/>
            <person name="Fulton L."/>
            <person name="Fulton R."/>
            <person name="Garcia A.C."/>
            <person name="Gardiner A."/>
            <person name="Garfield D.A."/>
            <person name="Garvin B.E."/>
            <person name="Gibson G."/>
            <person name="Gilbert D."/>
            <person name="Gnerre S."/>
            <person name="Godfrey J."/>
            <person name="Good R."/>
            <person name="Gotea V."/>
            <person name="Gravely B."/>
            <person name="Greenberg A.J."/>
            <person name="Griffiths-Jones S."/>
            <person name="Gross S."/>
            <person name="Guigo R."/>
            <person name="Gustafson E.A."/>
            <person name="Haerty W."/>
            <person name="Hahn M.W."/>
            <person name="Halligan D.L."/>
            <person name="Halpern A.L."/>
            <person name="Halter G.M."/>
            <person name="Han M.V."/>
            <person name="Heger A."/>
            <person name="Hillier L."/>
            <person name="Hinrichs A.S."/>
            <person name="Holmes I."/>
            <person name="Hoskins R.A."/>
            <person name="Hubisz M.J."/>
            <person name="Hultmark D."/>
            <person name="Huntley M.A."/>
            <person name="Jaffe D.B."/>
            <person name="Jagadeeshan S."/>
            <person name="Jeck W.R."/>
            <person name="Johnson J."/>
            <person name="Jones C.D."/>
            <person name="Jordan W.C."/>
            <person name="Karpen G.H."/>
            <person name="Kataoka E."/>
            <person name="Keightley P.D."/>
            <person name="Kheradpour P."/>
            <person name="Kirkness E.F."/>
            <person name="Koerich L.B."/>
            <person name="Kristiansen K."/>
            <person name="Kudrna D."/>
            <person name="Kulathinal R.J."/>
            <person name="Kumar S."/>
            <person name="Kwok R."/>
            <person name="Lander E."/>
            <person name="Langley C.H."/>
            <person name="Lapoint R."/>
            <person name="Lazzaro B.P."/>
            <person name="Lee S.J."/>
            <person name="Levesque L."/>
            <person name="Li R."/>
            <person name="Lin C.F."/>
            <person name="Lin M.F."/>
            <person name="Lindblad-Toh K."/>
            <person name="Llopart A."/>
            <person name="Long M."/>
            <person name="Low L."/>
            <person name="Lozovsky E."/>
            <person name="Lu J."/>
            <person name="Luo M."/>
            <person name="Machado C.A."/>
            <person name="Makalowski W."/>
            <person name="Marzo M."/>
            <person name="Matsuda M."/>
            <person name="Matzkin L."/>
            <person name="McAllister B."/>
            <person name="McBride C.S."/>
            <person name="McKernan B."/>
            <person name="McKernan K."/>
            <person name="Mendez-Lago M."/>
            <person name="Minx P."/>
            <person name="Mollenhauer M.U."/>
            <person name="Montooth K."/>
            <person name="Mount S.M."/>
            <person name="Mu X."/>
            <person name="Myers E."/>
            <person name="Negre B."/>
            <person name="Newfeld S."/>
            <person name="Nielsen R."/>
            <person name="Noor M.A."/>
            <person name="O'Grady P."/>
            <person name="Pachter L."/>
            <person name="Papaceit M."/>
            <person name="Parisi M.J."/>
            <person name="Parisi M."/>
            <person name="Parts L."/>
            <person name="Pedersen J.S."/>
            <person name="Pesole G."/>
            <person name="Phillippy A.M."/>
            <person name="Ponting C.P."/>
            <person name="Pop M."/>
            <person name="Porcelli D."/>
            <person name="Powell J.R."/>
            <person name="Prohaska S."/>
            <person name="Pruitt K."/>
            <person name="Puig M."/>
            <person name="Quesneville H."/>
            <person name="Ram K.R."/>
            <person name="Rand D."/>
            <person name="Rasmussen M.D."/>
            <person name="Reed L.K."/>
            <person name="Reenan R."/>
            <person name="Reily A."/>
            <person name="Remington K.A."/>
            <person name="Rieger T.T."/>
            <person name="Ritchie M.G."/>
            <person name="Robin C."/>
            <person name="Rogers Y.H."/>
            <person name="Rohde C."/>
            <person name="Rozas J."/>
            <person name="Rubenfield M.J."/>
            <person name="Ruiz A."/>
            <person name="Russo S."/>
            <person name="Salzberg S.L."/>
            <person name="Sanchez-Gracia A."/>
            <person name="Saranga D.J."/>
            <person name="Sato H."/>
            <person name="Schaeffer S.W."/>
            <person name="Schatz M.C."/>
            <person name="Schlenke T."/>
            <person name="Schwartz R."/>
            <person name="Segarra C."/>
            <person name="Singh R.S."/>
            <person name="Sirot L."/>
            <person name="Sirota M."/>
            <person name="Sisneros N.B."/>
            <person name="Smith C.D."/>
            <person name="Smith T.F."/>
            <person name="Spieth J."/>
            <person name="Stage D.E."/>
            <person name="Stark A."/>
            <person name="Stephan W."/>
            <person name="Strausberg R.L."/>
            <person name="Strempel S."/>
            <person name="Sturgill D."/>
            <person name="Sutton G."/>
            <person name="Sutton G.G."/>
            <person name="Tao W."/>
            <person name="Teichmann S."/>
            <person name="Tobari Y.N."/>
            <person name="Tomimura Y."/>
            <person name="Tsolas J.M."/>
            <person name="Valente V.L."/>
            <person name="Venter E."/>
            <person name="Venter J.C."/>
            <person name="Vicario S."/>
            <person name="Vieira F.G."/>
            <person name="Vilella A.J."/>
            <person name="Villasante A."/>
            <person name="Walenz B."/>
            <person name="Wang J."/>
            <person name="Wasserman M."/>
            <person name="Watts T."/>
            <person name="Wilson D."/>
            <person name="Wilson R.K."/>
            <person name="Wing R.A."/>
            <person name="Wolfner M.F."/>
            <person name="Wong A."/>
            <person name="Wong G.K."/>
            <person name="Wu C.I."/>
            <person name="Wu G."/>
            <person name="Yamamoto D."/>
            <person name="Yang H.P."/>
            <person name="Yang S.P."/>
            <person name="Yorke J.A."/>
            <person name="Yoshida K."/>
            <person name="Zdobnov E."/>
            <person name="Zhang P."/>
            <person name="Zhang Y."/>
            <person name="Zimin A.V."/>
            <person name="Baldwin J."/>
            <person name="Abdouelleil A."/>
            <person name="Abdulkadir J."/>
            <person name="Abebe A."/>
            <person name="Abera B."/>
            <person name="Abreu J."/>
            <person name="Acer S.C."/>
            <person name="Aftuck L."/>
            <person name="Alexander A."/>
            <person name="An P."/>
            <person name="Anderson E."/>
            <person name="Anderson S."/>
            <person name="Arachi H."/>
            <person name="Azer M."/>
            <person name="Bachantsang P."/>
            <person name="Barry A."/>
            <person name="Bayul T."/>
            <person name="Berlin A."/>
            <person name="Bessette D."/>
            <person name="Bloom T."/>
            <person name="Blye J."/>
            <person name="Boguslavskiy L."/>
            <person name="Bonnet C."/>
            <person name="Boukhgalter B."/>
            <person name="Bourzgui I."/>
            <person name="Brown A."/>
            <person name="Cahill P."/>
            <person name="Channer S."/>
            <person name="Cheshatsang Y."/>
            <person name="Chuda L."/>
            <person name="Citroen M."/>
            <person name="Collymore A."/>
            <person name="Cooke P."/>
            <person name="Costello M."/>
            <person name="D'Aco K."/>
            <person name="Daza R."/>
            <person name="De Haan G."/>
            <person name="DeGray S."/>
            <person name="DeMaso C."/>
            <person name="Dhargay N."/>
            <person name="Dooley K."/>
            <person name="Dooley E."/>
            <person name="Doricent M."/>
            <person name="Dorje P."/>
            <person name="Dorjee K."/>
            <person name="Dupes A."/>
            <person name="Elong R."/>
            <person name="Falk J."/>
            <person name="Farina A."/>
            <person name="Faro S."/>
            <person name="Ferguson D."/>
            <person name="Fisher S."/>
            <person name="Foley C.D."/>
            <person name="Franke A."/>
            <person name="Friedrich D."/>
            <person name="Gadbois L."/>
            <person name="Gearin G."/>
            <person name="Gearin C.R."/>
            <person name="Giannoukos G."/>
            <person name="Goode T."/>
            <person name="Graham J."/>
            <person name="Grandbois E."/>
            <person name="Grewal S."/>
            <person name="Gyaltsen K."/>
            <person name="Hafez N."/>
            <person name="Hagos B."/>
            <person name="Hall J."/>
            <person name="Henson C."/>
            <person name="Hollinger A."/>
            <person name="Honan T."/>
            <person name="Huard M.D."/>
            <person name="Hughes L."/>
            <person name="Hurhula B."/>
            <person name="Husby M.E."/>
            <person name="Kamat A."/>
            <person name="Kanga B."/>
            <person name="Kashin S."/>
            <person name="Khazanovich D."/>
            <person name="Kisner P."/>
            <person name="Lance K."/>
            <person name="Lara M."/>
            <person name="Lee W."/>
            <person name="Lennon N."/>
            <person name="Letendre F."/>
            <person name="LeVine R."/>
            <person name="Lipovsky A."/>
            <person name="Liu X."/>
            <person name="Liu J."/>
            <person name="Liu S."/>
            <person name="Lokyitsang T."/>
            <person name="Lokyitsang Y."/>
            <person name="Lubonja R."/>
            <person name="Lui A."/>
            <person name="MacDonald P."/>
            <person name="Magnisalis V."/>
            <person name="Maru K."/>
            <person name="Matthews C."/>
            <person name="McCusker W."/>
            <person name="McDonough S."/>
            <person name="Mehta T."/>
            <person name="Meldrim J."/>
            <person name="Meneus L."/>
            <person name="Mihai O."/>
            <person name="Mihalev A."/>
            <person name="Mihova T."/>
            <person name="Mittelman R."/>
            <person name="Mlenga V."/>
            <person name="Montmayeur A."/>
            <person name="Mulrain L."/>
            <person name="Navidi A."/>
            <person name="Naylor J."/>
            <person name="Negash T."/>
            <person name="Nguyen T."/>
            <person name="Nguyen N."/>
            <person name="Nicol R."/>
            <person name="Norbu C."/>
            <person name="Norbu N."/>
            <person name="Novod N."/>
            <person name="O'Neill B."/>
            <person name="Osman S."/>
            <person name="Markiewicz E."/>
            <person name="Oyono O.L."/>
            <person name="Patti C."/>
            <person name="Phunkhang P."/>
            <person name="Pierre F."/>
            <person name="Priest M."/>
            <person name="Raghuraman S."/>
            <person name="Rege F."/>
            <person name="Reyes R."/>
            <person name="Rise C."/>
            <person name="Rogov P."/>
            <person name="Ross K."/>
            <person name="Ryan E."/>
            <person name="Settipalli S."/>
            <person name="Shea T."/>
            <person name="Sherpa N."/>
            <person name="Shi L."/>
            <person name="Shih D."/>
            <person name="Sparrow T."/>
            <person name="Spaulding J."/>
            <person name="Stalker J."/>
            <person name="Stange-Thomann N."/>
            <person name="Stavropoulos S."/>
            <person name="Stone C."/>
            <person name="Strader C."/>
            <person name="Tesfaye S."/>
            <person name="Thomson T."/>
            <person name="Thoulutsang Y."/>
            <person name="Thoulutsang D."/>
            <person name="Topham K."/>
            <person name="Topping I."/>
            <person name="Tsamla T."/>
            <person name="Vassiliev H."/>
            <person name="Vo A."/>
            <person name="Wangchuk T."/>
            <person name="Wangdi T."/>
            <person name="Weiand M."/>
            <person name="Wilkinson J."/>
            <person name="Wilson A."/>
            <person name="Yadav S."/>
            <person name="Young G."/>
            <person name="Yu Q."/>
            <person name="Zembek L."/>
            <person name="Zhong D."/>
            <person name="Zimmer A."/>
            <person name="Zwirko Z."/>
            <person name="Jaffe D.B."/>
            <person name="Alvarez P."/>
            <person name="Brockman W."/>
            <person name="Butler J."/>
            <person name="Chin C."/>
            <person name="Gnerre S."/>
            <person name="Grabherr M."/>
            <person name="Kleber M."/>
            <person name="Mauceli E."/>
            <person name="MacCallum I."/>
        </authorList>
    </citation>
    <scope>NUCLEOTIDE SEQUENCE [LARGE SCALE GENOMIC DNA]</scope>
    <source>
        <strain evidence="2">white501</strain>
    </source>
</reference>
<name>B4QIL7_DROSI</name>
<gene>
    <name evidence="1" type="primary">Dsim\GD11749</name>
    <name evidence="1" type="ORF">Dsim_GD11749</name>
</gene>
<dbReference type="EMBL" id="CM000362">
    <property type="protein sequence ID" value="EDX08345.1"/>
    <property type="molecule type" value="Genomic_DNA"/>
</dbReference>
<evidence type="ECO:0000313" key="1">
    <source>
        <dbReference type="EMBL" id="EDX08345.1"/>
    </source>
</evidence>
<protein>
    <submittedName>
        <fullName evidence="1">GD11749</fullName>
    </submittedName>
</protein>
<dbReference type="Proteomes" id="UP000000304">
    <property type="component" value="Chromosome 2R"/>
</dbReference>
<keyword evidence="2" id="KW-1185">Reference proteome</keyword>
<dbReference type="HOGENOM" id="CLU_1361720_0_0_1"/>